<name>A0A377GXU2_9FUSO</name>
<dbReference type="SUPFAM" id="SSF51445">
    <property type="entry name" value="(Trans)glycosidases"/>
    <property type="match status" value="1"/>
</dbReference>
<dbReference type="Proteomes" id="UP000255328">
    <property type="component" value="Unassembled WGS sequence"/>
</dbReference>
<dbReference type="InterPro" id="IPR016062">
    <property type="entry name" value="TM1410-rel"/>
</dbReference>
<dbReference type="EMBL" id="UGGU01000003">
    <property type="protein sequence ID" value="STO31789.1"/>
    <property type="molecule type" value="Genomic_DNA"/>
</dbReference>
<evidence type="ECO:0000313" key="2">
    <source>
        <dbReference type="EMBL" id="STO31789.1"/>
    </source>
</evidence>
<sequence>MKELIILFLFFSSLLFGESFSLIKMRELVEEIARKDEEKIIILQNGSNIYYNDGILDKKFLEYVDGAGQESFLYGSDEEVGRATSLQDREYLLKRLIPLEREGKKILTINYSNNKKDDNTIKKINKKYNFIGERIKTFSANYFNTPLNPFSKKNIQSINEVENFLYILNPNKFKNKKEYYNALKNTNYDLIIIEPSFNGEFFSKSEIERLKYKKSGEKRLLIAYFSIGEAENYREYWEKKWDEKLPNWIVKENENWEGNYIVKYWSAEWKEIIKKYQDKLDEIGVDGYYLDTIDSFEFFE</sequence>
<dbReference type="PANTHER" id="PTHR35882:SF3">
    <property type="entry name" value="GLYCOSIDE-HYDROLASE FAMILY GH114 TIM-BARREL DOMAIN-CONTAINING PROTEIN"/>
    <property type="match status" value="1"/>
</dbReference>
<dbReference type="InterPro" id="IPR013785">
    <property type="entry name" value="Aldolase_TIM"/>
</dbReference>
<dbReference type="OrthoDB" id="30037at2"/>
<accession>A0A377GXU2</accession>
<reference evidence="2 3" key="1">
    <citation type="submission" date="2018-06" db="EMBL/GenBank/DDBJ databases">
        <authorList>
            <consortium name="Pathogen Informatics"/>
            <person name="Doyle S."/>
        </authorList>
    </citation>
    <scope>NUCLEOTIDE SEQUENCE [LARGE SCALE GENOMIC DNA]</scope>
    <source>
        <strain evidence="2 3">NCTC10723</strain>
    </source>
</reference>
<dbReference type="PRINTS" id="PR01545">
    <property type="entry name" value="THEMAYE10DUF"/>
</dbReference>
<feature type="domain" description="Glycoside-hydrolase family GH114 TIM-barrel" evidence="1">
    <location>
        <begin position="203"/>
        <end position="297"/>
    </location>
</feature>
<gene>
    <name evidence="2" type="ORF">NCTC10723_01249</name>
</gene>
<evidence type="ECO:0000259" key="1">
    <source>
        <dbReference type="Pfam" id="PF03537"/>
    </source>
</evidence>
<dbReference type="InterPro" id="IPR017853">
    <property type="entry name" value="GH"/>
</dbReference>
<protein>
    <submittedName>
        <fullName evidence="2">Uncharacterized conserved protein</fullName>
    </submittedName>
</protein>
<dbReference type="PANTHER" id="PTHR35882">
    <property type="entry name" value="PELA"/>
    <property type="match status" value="1"/>
</dbReference>
<dbReference type="Pfam" id="PF03537">
    <property type="entry name" value="Glyco_hydro_114"/>
    <property type="match status" value="1"/>
</dbReference>
<evidence type="ECO:0000313" key="3">
    <source>
        <dbReference type="Proteomes" id="UP000255328"/>
    </source>
</evidence>
<dbReference type="RefSeq" id="WP_147368827.1">
    <property type="nucleotide sequence ID" value="NZ_UGGU01000003.1"/>
</dbReference>
<keyword evidence="3" id="KW-1185">Reference proteome</keyword>
<dbReference type="Gene3D" id="3.20.20.70">
    <property type="entry name" value="Aldolase class I"/>
    <property type="match status" value="2"/>
</dbReference>
<dbReference type="InterPro" id="IPR004352">
    <property type="entry name" value="GH114_TIM-barrel"/>
</dbReference>
<organism evidence="2 3">
    <name type="scientific">Fusobacterium necrogenes</name>
    <dbReference type="NCBI Taxonomy" id="858"/>
    <lineage>
        <taxon>Bacteria</taxon>
        <taxon>Fusobacteriati</taxon>
        <taxon>Fusobacteriota</taxon>
        <taxon>Fusobacteriia</taxon>
        <taxon>Fusobacteriales</taxon>
        <taxon>Fusobacteriaceae</taxon>
        <taxon>Fusobacterium</taxon>
    </lineage>
</organism>
<proteinExistence type="predicted"/>
<dbReference type="AlphaFoldDB" id="A0A377GXU2"/>